<dbReference type="InterPro" id="IPR050982">
    <property type="entry name" value="Auxin_biosynth/cation_transpt"/>
</dbReference>
<proteinExistence type="predicted"/>
<evidence type="ECO:0000313" key="2">
    <source>
        <dbReference type="EMBL" id="ACK72637.1"/>
    </source>
</evidence>
<reference evidence="3" key="1">
    <citation type="journal article" date="2011" name="MBio">
        <title>Novel metabolic attributes of the genus Cyanothece, comprising a group of unicellular nitrogen-fixing Cyanobacteria.</title>
        <authorList>
            <person name="Bandyopadhyay A."/>
            <person name="Elvitigala T."/>
            <person name="Welsh E."/>
            <person name="Stockel J."/>
            <person name="Liberton M."/>
            <person name="Min H."/>
            <person name="Sherman L.A."/>
            <person name="Pakrasi H.B."/>
        </authorList>
    </citation>
    <scope>NUCLEOTIDE SEQUENCE [LARGE SCALE GENOMIC DNA]</scope>
    <source>
        <strain evidence="3">PCC 7424</strain>
    </source>
</reference>
<dbReference type="eggNOG" id="COG2072">
    <property type="taxonomic scope" value="Bacteria"/>
</dbReference>
<name>B7K6T8_GLOC7</name>
<gene>
    <name evidence="2" type="ordered locus">PCC7424_4268</name>
</gene>
<keyword evidence="3" id="KW-1185">Reference proteome</keyword>
<dbReference type="PRINTS" id="PR00368">
    <property type="entry name" value="FADPNR"/>
</dbReference>
<organism evidence="2 3">
    <name type="scientific">Gloeothece citriformis (strain PCC 7424)</name>
    <name type="common">Cyanothece sp. (strain PCC 7424)</name>
    <dbReference type="NCBI Taxonomy" id="65393"/>
    <lineage>
        <taxon>Bacteria</taxon>
        <taxon>Bacillati</taxon>
        <taxon>Cyanobacteriota</taxon>
        <taxon>Cyanophyceae</taxon>
        <taxon>Oscillatoriophycideae</taxon>
        <taxon>Chroococcales</taxon>
        <taxon>Aphanothecaceae</taxon>
        <taxon>Gloeothece</taxon>
        <taxon>Gloeothece citriformis</taxon>
    </lineage>
</organism>
<dbReference type="EMBL" id="CP001291">
    <property type="protein sequence ID" value="ACK72637.1"/>
    <property type="molecule type" value="Genomic_DNA"/>
</dbReference>
<dbReference type="GO" id="GO:0004497">
    <property type="term" value="F:monooxygenase activity"/>
    <property type="evidence" value="ECO:0007669"/>
    <property type="project" value="TreeGrafter"/>
</dbReference>
<evidence type="ECO:0000313" key="3">
    <source>
        <dbReference type="Proteomes" id="UP000002384"/>
    </source>
</evidence>
<dbReference type="KEGG" id="cyc:PCC7424_4268"/>
<dbReference type="Gene3D" id="3.50.50.60">
    <property type="entry name" value="FAD/NAD(P)-binding domain"/>
    <property type="match status" value="2"/>
</dbReference>
<keyword evidence="1" id="KW-0560">Oxidoreductase</keyword>
<dbReference type="PRINTS" id="PR00411">
    <property type="entry name" value="PNDRDTASEI"/>
</dbReference>
<dbReference type="PANTHER" id="PTHR43539:SF23">
    <property type="entry name" value="FAD-DEPENDENT OXIDOREDUCTASE DOMAIN-CONTAINING PROTEIN 2"/>
    <property type="match status" value="1"/>
</dbReference>
<dbReference type="SUPFAM" id="SSF51905">
    <property type="entry name" value="FAD/NAD(P)-binding domain"/>
    <property type="match status" value="2"/>
</dbReference>
<dbReference type="STRING" id="65393.PCC7424_4268"/>
<evidence type="ECO:0000256" key="1">
    <source>
        <dbReference type="ARBA" id="ARBA00023002"/>
    </source>
</evidence>
<dbReference type="RefSeq" id="WP_015956222.1">
    <property type="nucleotide sequence ID" value="NC_011729.1"/>
</dbReference>
<dbReference type="GO" id="GO:0050660">
    <property type="term" value="F:flavin adenine dinucleotide binding"/>
    <property type="evidence" value="ECO:0007669"/>
    <property type="project" value="TreeGrafter"/>
</dbReference>
<dbReference type="OrthoDB" id="9778740at2"/>
<sequence length="527" mass="60600">MKNFSKDSFEYLIIGAGPAGLQLGYFLEKAGRDYLILEAGETPATAFQQYPRHRQLISINKVYTGYDDPEINLRWDWNSLLSDKEEMLFKNYSKSYFPSADSLVKYLEDFSVHFSLKIRYGIKVVKIIKDQQFLVIDRNGRVYSCQRLIIATGLSQPYIPPIPGIEYAENYSNVSINPDDFINQKVLIIGKGNSGFETANNLIETTSLIHIASPHSLSLAWKSRYVGHLRAVNNNILDTYQLKSQNVIIDALVLNIERLQNGQLKVTFHYSHADDEIEDIVYDRIILCTGFQFDSSIFDESCQPKLAYNNRFPALTSEWESVNIQDLYFIGVLMHMRDYKKKQSGFIHGFRYNIRTLHHLLEQKYHNCPFPSITLLASPEPLTEAILNRVNTNSGLWQQTGFLADVIIISPSGKEAQYYQELPVDYLLESPLGQSDHYYTITMEFGLDIIEQAADPFAMDRIHKDDTEHSSKSFGIHPIIRRYCHGTLMTEHHVIEDIASEWKEDVHISPLVNFFNAQLQQVQKVLI</sequence>
<dbReference type="HOGENOM" id="CLU_014290_1_0_3"/>
<dbReference type="GO" id="GO:0036503">
    <property type="term" value="P:ERAD pathway"/>
    <property type="evidence" value="ECO:0007669"/>
    <property type="project" value="TreeGrafter"/>
</dbReference>
<protein>
    <submittedName>
        <fullName evidence="2">FAD-dependent pyridine nucleotide-disulphide oxidoreductase</fullName>
    </submittedName>
</protein>
<accession>B7K6T8</accession>
<dbReference type="PANTHER" id="PTHR43539">
    <property type="entry name" value="FLAVIN-BINDING MONOOXYGENASE-LIKE PROTEIN (AFU_ORTHOLOGUE AFUA_4G09220)"/>
    <property type="match status" value="1"/>
</dbReference>
<dbReference type="AlphaFoldDB" id="B7K6T8"/>
<dbReference type="Pfam" id="PF13738">
    <property type="entry name" value="Pyr_redox_3"/>
    <property type="match status" value="1"/>
</dbReference>
<dbReference type="Proteomes" id="UP000002384">
    <property type="component" value="Chromosome"/>
</dbReference>
<dbReference type="InterPro" id="IPR036188">
    <property type="entry name" value="FAD/NAD-bd_sf"/>
</dbReference>